<accession>A0A8R7TKA0</accession>
<feature type="compositionally biased region" description="Acidic residues" evidence="1">
    <location>
        <begin position="131"/>
        <end position="144"/>
    </location>
</feature>
<dbReference type="InterPro" id="IPR004330">
    <property type="entry name" value="FAR1_DNA_bnd_dom"/>
</dbReference>
<dbReference type="Proteomes" id="UP000015106">
    <property type="component" value="Chromosome 2"/>
</dbReference>
<evidence type="ECO:0000313" key="3">
    <source>
        <dbReference type="EnsemblPlants" id="TuG1812G0200004212.01.T01"/>
    </source>
</evidence>
<evidence type="ECO:0000256" key="1">
    <source>
        <dbReference type="SAM" id="MobiDB-lite"/>
    </source>
</evidence>
<protein>
    <recommendedName>
        <fullName evidence="2">FAR1 domain-containing protein</fullName>
    </recommendedName>
</protein>
<feature type="compositionally biased region" description="Basic residues" evidence="1">
    <location>
        <begin position="149"/>
        <end position="159"/>
    </location>
</feature>
<keyword evidence="4" id="KW-1185">Reference proteome</keyword>
<reference evidence="3" key="3">
    <citation type="submission" date="2022-06" db="UniProtKB">
        <authorList>
            <consortium name="EnsemblPlants"/>
        </authorList>
    </citation>
    <scope>IDENTIFICATION</scope>
</reference>
<dbReference type="Pfam" id="PF03101">
    <property type="entry name" value="FAR1"/>
    <property type="match status" value="1"/>
</dbReference>
<dbReference type="EnsemblPlants" id="TuG1812G0200004212.01.T01">
    <property type="protein sequence ID" value="TuG1812G0200004212.01.T01"/>
    <property type="gene ID" value="TuG1812G0200004212.01"/>
</dbReference>
<dbReference type="PANTHER" id="PTHR47482">
    <property type="entry name" value="OS11G0632001 PROTEIN"/>
    <property type="match status" value="1"/>
</dbReference>
<dbReference type="PANTHER" id="PTHR47482:SF24">
    <property type="entry name" value="PROTEIN FAR1-RELATED SEQUENCE"/>
    <property type="match status" value="1"/>
</dbReference>
<organism evidence="3 4">
    <name type="scientific">Triticum urartu</name>
    <name type="common">Red wild einkorn</name>
    <name type="synonym">Crithodium urartu</name>
    <dbReference type="NCBI Taxonomy" id="4572"/>
    <lineage>
        <taxon>Eukaryota</taxon>
        <taxon>Viridiplantae</taxon>
        <taxon>Streptophyta</taxon>
        <taxon>Embryophyta</taxon>
        <taxon>Tracheophyta</taxon>
        <taxon>Spermatophyta</taxon>
        <taxon>Magnoliopsida</taxon>
        <taxon>Liliopsida</taxon>
        <taxon>Poales</taxon>
        <taxon>Poaceae</taxon>
        <taxon>BOP clade</taxon>
        <taxon>Pooideae</taxon>
        <taxon>Triticodae</taxon>
        <taxon>Triticeae</taxon>
        <taxon>Triticinae</taxon>
        <taxon>Triticum</taxon>
    </lineage>
</organism>
<dbReference type="AlphaFoldDB" id="A0A8R7TKA0"/>
<evidence type="ECO:0000313" key="4">
    <source>
        <dbReference type="Proteomes" id="UP000015106"/>
    </source>
</evidence>
<dbReference type="Gramene" id="TuG1812G0200004212.01.T01">
    <property type="protein sequence ID" value="TuG1812G0200004212.01.T01"/>
    <property type="gene ID" value="TuG1812G0200004212.01"/>
</dbReference>
<evidence type="ECO:0000259" key="2">
    <source>
        <dbReference type="Pfam" id="PF03101"/>
    </source>
</evidence>
<sequence length="314" mass="35955">MDDVDVNMQSESYRLEEKNTIVAGPTETELRAGVVGGDRNAMEEDEAGSQPMEPFVGTRFDTLQGGKYYNDYALKMGFSVKMNTSKRNAYTNILEKQQFACNKFRKPKEDNVGAELPPVLDPIPDPKPLGEEDEMEEVPVFDGEESGKNKNKKKRKRERIKQTQCKAKMLVKLKDGRWEVTHFVRDHDHPLVAKPSLSKYLRSHMGIPWEEKRFLEILYNCNLTSGCMMHIMSEFYGSELNVPYGPKAITNLCDGFSRDSMKEGDIIETIEHFKDLQKDDLDFFYKIKYDLEGRAENIFLGGWLGTETLYGGIS</sequence>
<feature type="domain" description="FAR1" evidence="2">
    <location>
        <begin position="145"/>
        <end position="192"/>
    </location>
</feature>
<proteinExistence type="predicted"/>
<reference evidence="4" key="1">
    <citation type="journal article" date="2013" name="Nature">
        <title>Draft genome of the wheat A-genome progenitor Triticum urartu.</title>
        <authorList>
            <person name="Ling H.Q."/>
            <person name="Zhao S."/>
            <person name="Liu D."/>
            <person name="Wang J."/>
            <person name="Sun H."/>
            <person name="Zhang C."/>
            <person name="Fan H."/>
            <person name="Li D."/>
            <person name="Dong L."/>
            <person name="Tao Y."/>
            <person name="Gao C."/>
            <person name="Wu H."/>
            <person name="Li Y."/>
            <person name="Cui Y."/>
            <person name="Guo X."/>
            <person name="Zheng S."/>
            <person name="Wang B."/>
            <person name="Yu K."/>
            <person name="Liang Q."/>
            <person name="Yang W."/>
            <person name="Lou X."/>
            <person name="Chen J."/>
            <person name="Feng M."/>
            <person name="Jian J."/>
            <person name="Zhang X."/>
            <person name="Luo G."/>
            <person name="Jiang Y."/>
            <person name="Liu J."/>
            <person name="Wang Z."/>
            <person name="Sha Y."/>
            <person name="Zhang B."/>
            <person name="Wu H."/>
            <person name="Tang D."/>
            <person name="Shen Q."/>
            <person name="Xue P."/>
            <person name="Zou S."/>
            <person name="Wang X."/>
            <person name="Liu X."/>
            <person name="Wang F."/>
            <person name="Yang Y."/>
            <person name="An X."/>
            <person name="Dong Z."/>
            <person name="Zhang K."/>
            <person name="Zhang X."/>
            <person name="Luo M.C."/>
            <person name="Dvorak J."/>
            <person name="Tong Y."/>
            <person name="Wang J."/>
            <person name="Yang H."/>
            <person name="Li Z."/>
            <person name="Wang D."/>
            <person name="Zhang A."/>
            <person name="Wang J."/>
        </authorList>
    </citation>
    <scope>NUCLEOTIDE SEQUENCE</scope>
    <source>
        <strain evidence="4">cv. G1812</strain>
    </source>
</reference>
<reference evidence="3" key="2">
    <citation type="submission" date="2018-03" db="EMBL/GenBank/DDBJ databases">
        <title>The Triticum urartu genome reveals the dynamic nature of wheat genome evolution.</title>
        <authorList>
            <person name="Ling H."/>
            <person name="Ma B."/>
            <person name="Shi X."/>
            <person name="Liu H."/>
            <person name="Dong L."/>
            <person name="Sun H."/>
            <person name="Cao Y."/>
            <person name="Gao Q."/>
            <person name="Zheng S."/>
            <person name="Li Y."/>
            <person name="Yu Y."/>
            <person name="Du H."/>
            <person name="Qi M."/>
            <person name="Li Y."/>
            <person name="Yu H."/>
            <person name="Cui Y."/>
            <person name="Wang N."/>
            <person name="Chen C."/>
            <person name="Wu H."/>
            <person name="Zhao Y."/>
            <person name="Zhang J."/>
            <person name="Li Y."/>
            <person name="Zhou W."/>
            <person name="Zhang B."/>
            <person name="Hu W."/>
            <person name="Eijk M."/>
            <person name="Tang J."/>
            <person name="Witsenboer H."/>
            <person name="Zhao S."/>
            <person name="Li Z."/>
            <person name="Zhang A."/>
            <person name="Wang D."/>
            <person name="Liang C."/>
        </authorList>
    </citation>
    <scope>NUCLEOTIDE SEQUENCE [LARGE SCALE GENOMIC DNA]</scope>
    <source>
        <strain evidence="3">cv. G1812</strain>
    </source>
</reference>
<feature type="region of interest" description="Disordered" evidence="1">
    <location>
        <begin position="110"/>
        <end position="161"/>
    </location>
</feature>
<name>A0A8R7TKA0_TRIUA</name>